<dbReference type="SMART" id="SM00129">
    <property type="entry name" value="KISc"/>
    <property type="match status" value="1"/>
</dbReference>
<feature type="region of interest" description="Disordered" evidence="9">
    <location>
        <begin position="933"/>
        <end position="1013"/>
    </location>
</feature>
<feature type="compositionally biased region" description="Polar residues" evidence="9">
    <location>
        <begin position="591"/>
        <end position="604"/>
    </location>
</feature>
<feature type="compositionally biased region" description="Basic and acidic residues" evidence="9">
    <location>
        <begin position="996"/>
        <end position="1006"/>
    </location>
</feature>
<feature type="compositionally biased region" description="Low complexity" evidence="9">
    <location>
        <begin position="1212"/>
        <end position="1226"/>
    </location>
</feature>
<dbReference type="InterPro" id="IPR001752">
    <property type="entry name" value="Kinesin_motor_dom"/>
</dbReference>
<name>A0ABD3VZM8_SINWO</name>
<feature type="compositionally biased region" description="Polar residues" evidence="9">
    <location>
        <begin position="867"/>
        <end position="890"/>
    </location>
</feature>
<feature type="compositionally biased region" description="Low complexity" evidence="9">
    <location>
        <begin position="756"/>
        <end position="767"/>
    </location>
</feature>
<dbReference type="PROSITE" id="PS00411">
    <property type="entry name" value="KINESIN_MOTOR_1"/>
    <property type="match status" value="1"/>
</dbReference>
<feature type="compositionally biased region" description="Polar residues" evidence="9">
    <location>
        <begin position="71"/>
        <end position="80"/>
    </location>
</feature>
<feature type="domain" description="Kinesin motor" evidence="10">
    <location>
        <begin position="188"/>
        <end position="511"/>
    </location>
</feature>
<feature type="compositionally biased region" description="Polar residues" evidence="9">
    <location>
        <begin position="960"/>
        <end position="970"/>
    </location>
</feature>
<evidence type="ECO:0000256" key="6">
    <source>
        <dbReference type="ARBA" id="ARBA00023212"/>
    </source>
</evidence>
<keyword evidence="2" id="KW-0493">Microtubule</keyword>
<dbReference type="InterPro" id="IPR027417">
    <property type="entry name" value="P-loop_NTPase"/>
</dbReference>
<feature type="compositionally biased region" description="Polar residues" evidence="9">
    <location>
        <begin position="829"/>
        <end position="846"/>
    </location>
</feature>
<evidence type="ECO:0000256" key="9">
    <source>
        <dbReference type="SAM" id="MobiDB-lite"/>
    </source>
</evidence>
<feature type="region of interest" description="Disordered" evidence="9">
    <location>
        <begin position="71"/>
        <end position="104"/>
    </location>
</feature>
<dbReference type="GO" id="GO:0003774">
    <property type="term" value="F:cytoskeletal motor activity"/>
    <property type="evidence" value="ECO:0007669"/>
    <property type="project" value="UniProtKB-UniRule"/>
</dbReference>
<feature type="region of interest" description="Disordered" evidence="9">
    <location>
        <begin position="1327"/>
        <end position="1370"/>
    </location>
</feature>
<keyword evidence="12" id="KW-1185">Reference proteome</keyword>
<dbReference type="InterPro" id="IPR019821">
    <property type="entry name" value="Kinesin_motor_CS"/>
</dbReference>
<feature type="binding site" evidence="8">
    <location>
        <begin position="278"/>
        <end position="285"/>
    </location>
    <ligand>
        <name>ATP</name>
        <dbReference type="ChEBI" id="CHEBI:30616"/>
    </ligand>
</feature>
<evidence type="ECO:0000256" key="3">
    <source>
        <dbReference type="ARBA" id="ARBA00022741"/>
    </source>
</evidence>
<evidence type="ECO:0000313" key="11">
    <source>
        <dbReference type="EMBL" id="KAL3867065.1"/>
    </source>
</evidence>
<dbReference type="InterPro" id="IPR036961">
    <property type="entry name" value="Kinesin_motor_dom_sf"/>
</dbReference>
<protein>
    <recommendedName>
        <fullName evidence="10">Kinesin motor domain-containing protein</fullName>
    </recommendedName>
</protein>
<feature type="region of interest" description="Disordered" evidence="9">
    <location>
        <begin position="801"/>
        <end position="846"/>
    </location>
</feature>
<dbReference type="SUPFAM" id="SSF52540">
    <property type="entry name" value="P-loop containing nucleoside triphosphate hydrolases"/>
    <property type="match status" value="1"/>
</dbReference>
<comment type="caution">
    <text evidence="11">The sequence shown here is derived from an EMBL/GenBank/DDBJ whole genome shotgun (WGS) entry which is preliminary data.</text>
</comment>
<feature type="compositionally biased region" description="Polar residues" evidence="9">
    <location>
        <begin position="1235"/>
        <end position="1248"/>
    </location>
</feature>
<dbReference type="GO" id="GO:0005874">
    <property type="term" value="C:microtubule"/>
    <property type="evidence" value="ECO:0007669"/>
    <property type="project" value="UniProtKB-KW"/>
</dbReference>
<feature type="region of interest" description="Disordered" evidence="9">
    <location>
        <begin position="866"/>
        <end position="908"/>
    </location>
</feature>
<feature type="compositionally biased region" description="Polar residues" evidence="9">
    <location>
        <begin position="1282"/>
        <end position="1313"/>
    </location>
</feature>
<comment type="similarity">
    <text evidence="7">Belongs to the TRAFAC class myosin-kinesin ATPase superfamily. Kinesin family. KIN-13 subfamily.</text>
</comment>
<feature type="region of interest" description="Disordered" evidence="9">
    <location>
        <begin position="554"/>
        <end position="668"/>
    </location>
</feature>
<feature type="compositionally biased region" description="Basic residues" evidence="9">
    <location>
        <begin position="81"/>
        <end position="94"/>
    </location>
</feature>
<sequence>MGTLFECLKEARLEKYFSSFRARGITKSESLAKLSIQDCPALGITVPEDKRRLVELISIVKAVYNVESYMASTPPTTRTNQHSRNRSPRKRNRSPAHSASQAGTATLLDLLSDTSESESSDDSSHHSDYEPAIKHSVSAASTHNSSPLIQKAPVERIRHGKGYNYGVPGAAASAIKSRSRTGGIRDEKIKVCVRKRPLNRKEIKAGDEDVVRTESTTTVIVNEPKLAVDLTAYTLQHEFMFDEVFDGTCTNEDVYIRAARPLINCLFDGGSATCFAYGQTGAGKTHTMIGSREVPGLYLLAAQDIFSVVESKQYGENVKVWVSFFEIYCGQLFDLLNKRNRLHAREDGAQRVCISGLTETEVKDAPSMIQVLEYGNTVRSKGSTGVNPDSSRSHAVLQMEVRDERERRLGRISFIDLAGSERASDVTDTDRQTRMEGAEINQSLLALKECIRSIDQESRHKPFRQSKLTHILKDSFMGNSRTCMIANISPCQSTCEHTLNTLRYADRVKELKRGSGHAGGRSNNVALSNILMNIPASGPSVFHSGNILCSSTPIRPQSSGHYTNRNSSVDLTFDTSETPIKGHGLKRKTAVPSSSSTRLVSQKSPGRPGPQSRVSVVRHIASSKPNVSSNSESSDQTDTDSCNITGPRNKNNNTNTNIPVVKSTDTDNDFPTTDFNNEEEMNDLNRTGEKGQFVTASVPVLPTTAIKEASSSHVRTVTGIEGASSSPRQQMKGSLMSASTPMLRQKMYTDSDPGKQTSVTQSSQQIQNNDRGTQETSQGQNSFHPNAVAVQVEMSEPGVTPVAMATKGPRMSEPGVTPVAMATKGPKMSDSSPQHHANGSTPSNAFFSESIEDDLLFDQPISEIRSKPSQISGSKENSLSSVTPPSSARTQPKVPQDPSAGPCMPAALPAKSSDLATFSQWSPTKYAALKQYPSNRNHTHPQEQPKTRPPDNISLKEDTNPSVSKNTQHIARTPVSDYFNSNSTVSNEPSNPMQRFSERKNSDVSQEKNFSSESGIDSKYGIYELKNDRSSANKTNLKREMNDPPVSEPYNMELLDSYGINNPSDFAENYRSLFDGANSSRPRTPKTEVNMKQSSAEPVSANWFNTPADLDTHVARSVVGKKNFLQHLGDLAGQGLGQHPNQRRKSLERAKIDTVSDEESHLKNIEKELHEFYPVRQPSSKTSSSQYVAKTQSDTGIISKPSEITTLESYSRSIYGPSSSSSSGSSTHMVKDNVSDSNIPNLRINTDSQLREQKSVTDTYMGARPKYSSSASSAASREDATSPVSRETASASTFSSHHNGQGNTQTSDNGSKSSVIRTEKLQNGATFFPIHPQPVSKSRTPINKDIVHPTPVNIGPVADGRDQSKGDNSDTVDLKSQLVAAHEDQLATVTSLCKQEMKLLLGAKAGHKSFDEYIKKVNDILSQKMATIQLLQDQIIAFQISLQDDDGNEV</sequence>
<evidence type="ECO:0000313" key="12">
    <source>
        <dbReference type="Proteomes" id="UP001634394"/>
    </source>
</evidence>
<keyword evidence="6" id="KW-0963">Cytoplasm</keyword>
<evidence type="ECO:0000259" key="10">
    <source>
        <dbReference type="PROSITE" id="PS50067"/>
    </source>
</evidence>
<feature type="compositionally biased region" description="Polar residues" evidence="9">
    <location>
        <begin position="1177"/>
        <end position="1194"/>
    </location>
</feature>
<evidence type="ECO:0000256" key="7">
    <source>
        <dbReference type="ARBA" id="ARBA00061030"/>
    </source>
</evidence>
<keyword evidence="5 8" id="KW-0505">Motor protein</keyword>
<evidence type="ECO:0000256" key="4">
    <source>
        <dbReference type="ARBA" id="ARBA00022840"/>
    </source>
</evidence>
<dbReference type="Pfam" id="PF00225">
    <property type="entry name" value="Kinesin"/>
    <property type="match status" value="1"/>
</dbReference>
<feature type="compositionally biased region" description="Low complexity" evidence="9">
    <location>
        <begin position="622"/>
        <end position="641"/>
    </location>
</feature>
<dbReference type="GO" id="GO:0005524">
    <property type="term" value="F:ATP binding"/>
    <property type="evidence" value="ECO:0007669"/>
    <property type="project" value="UniProtKB-UniRule"/>
</dbReference>
<evidence type="ECO:0000256" key="1">
    <source>
        <dbReference type="ARBA" id="ARBA00004245"/>
    </source>
</evidence>
<organism evidence="11 12">
    <name type="scientific">Sinanodonta woodiana</name>
    <name type="common">Chinese pond mussel</name>
    <name type="synonym">Anodonta woodiana</name>
    <dbReference type="NCBI Taxonomy" id="1069815"/>
    <lineage>
        <taxon>Eukaryota</taxon>
        <taxon>Metazoa</taxon>
        <taxon>Spiralia</taxon>
        <taxon>Lophotrochozoa</taxon>
        <taxon>Mollusca</taxon>
        <taxon>Bivalvia</taxon>
        <taxon>Autobranchia</taxon>
        <taxon>Heteroconchia</taxon>
        <taxon>Palaeoheterodonta</taxon>
        <taxon>Unionida</taxon>
        <taxon>Unionoidea</taxon>
        <taxon>Unionidae</taxon>
        <taxon>Unioninae</taxon>
        <taxon>Sinanodonta</taxon>
    </lineage>
</organism>
<dbReference type="PANTHER" id="PTHR47971">
    <property type="entry name" value="KINESIN-RELATED PROTEIN 6"/>
    <property type="match status" value="1"/>
</dbReference>
<feature type="compositionally biased region" description="Polar residues" evidence="9">
    <location>
        <begin position="768"/>
        <end position="781"/>
    </location>
</feature>
<dbReference type="EMBL" id="JBJQND010000009">
    <property type="protein sequence ID" value="KAL3867065.1"/>
    <property type="molecule type" value="Genomic_DNA"/>
</dbReference>
<feature type="compositionally biased region" description="Polar residues" evidence="9">
    <location>
        <begin position="554"/>
        <end position="578"/>
    </location>
</feature>
<evidence type="ECO:0000256" key="8">
    <source>
        <dbReference type="PROSITE-ProRule" id="PRU00283"/>
    </source>
</evidence>
<feature type="compositionally biased region" description="Polar residues" evidence="9">
    <location>
        <begin position="978"/>
        <end position="994"/>
    </location>
</feature>
<feature type="region of interest" description="Disordered" evidence="9">
    <location>
        <begin position="1212"/>
        <end position="1313"/>
    </location>
</feature>
<comment type="subcellular location">
    <subcellularLocation>
        <location evidence="1">Cytoplasm</location>
        <location evidence="1">Cytoskeleton</location>
    </subcellularLocation>
</comment>
<dbReference type="PROSITE" id="PS50067">
    <property type="entry name" value="KINESIN_MOTOR_2"/>
    <property type="match status" value="1"/>
</dbReference>
<dbReference type="CDD" id="cd01367">
    <property type="entry name" value="KISc_KIF2_like"/>
    <property type="match status" value="1"/>
</dbReference>
<dbReference type="SUPFAM" id="SSF47769">
    <property type="entry name" value="SAM/Pointed domain"/>
    <property type="match status" value="1"/>
</dbReference>
<feature type="region of interest" description="Disordered" evidence="9">
    <location>
        <begin position="1173"/>
        <end position="1194"/>
    </location>
</feature>
<gene>
    <name evidence="11" type="ORF">ACJMK2_044298</name>
</gene>
<proteinExistence type="inferred from homology"/>
<dbReference type="Gene3D" id="3.40.850.10">
    <property type="entry name" value="Kinesin motor domain"/>
    <property type="match status" value="1"/>
</dbReference>
<dbReference type="FunFam" id="3.40.850.10:FF:000012">
    <property type="entry name" value="Kinesin-like protein"/>
    <property type="match status" value="1"/>
</dbReference>
<reference evidence="11 12" key="1">
    <citation type="submission" date="2024-11" db="EMBL/GenBank/DDBJ databases">
        <title>Chromosome-level genome assembly of the freshwater bivalve Anodonta woodiana.</title>
        <authorList>
            <person name="Chen X."/>
        </authorList>
    </citation>
    <scope>NUCLEOTIDE SEQUENCE [LARGE SCALE GENOMIC DNA]</scope>
    <source>
        <strain evidence="11">MN2024</strain>
        <tissue evidence="11">Gills</tissue>
    </source>
</reference>
<keyword evidence="4 8" id="KW-0067">ATP-binding</keyword>
<feature type="compositionally biased region" description="Basic and acidic residues" evidence="9">
    <location>
        <begin position="1359"/>
        <end position="1368"/>
    </location>
</feature>
<feature type="compositionally biased region" description="Basic and acidic residues" evidence="9">
    <location>
        <begin position="940"/>
        <end position="959"/>
    </location>
</feature>
<dbReference type="InterPro" id="IPR027640">
    <property type="entry name" value="Kinesin-like_fam"/>
</dbReference>
<evidence type="ECO:0000256" key="2">
    <source>
        <dbReference type="ARBA" id="ARBA00022701"/>
    </source>
</evidence>
<dbReference type="InterPro" id="IPR013761">
    <property type="entry name" value="SAM/pointed_sf"/>
</dbReference>
<dbReference type="Proteomes" id="UP001634394">
    <property type="component" value="Unassembled WGS sequence"/>
</dbReference>
<accession>A0ABD3VZM8</accession>
<dbReference type="Gene3D" id="1.10.150.50">
    <property type="entry name" value="Transcription Factor, Ets-1"/>
    <property type="match status" value="1"/>
</dbReference>
<evidence type="ECO:0000256" key="5">
    <source>
        <dbReference type="ARBA" id="ARBA00023175"/>
    </source>
</evidence>
<keyword evidence="3 8" id="KW-0547">Nucleotide-binding</keyword>
<feature type="region of interest" description="Disordered" evidence="9">
    <location>
        <begin position="746"/>
        <end position="781"/>
    </location>
</feature>
<keyword evidence="6" id="KW-0206">Cytoskeleton</keyword>
<dbReference type="PANTHER" id="PTHR47971:SF20">
    <property type="entry name" value="KINESIN-LIKE PROTEIN KIF24"/>
    <property type="match status" value="1"/>
</dbReference>
<dbReference type="PRINTS" id="PR00380">
    <property type="entry name" value="KINESINHEAVY"/>
</dbReference>